<protein>
    <submittedName>
        <fullName evidence="2">DUF393 domain-containing protein</fullName>
    </submittedName>
</protein>
<evidence type="ECO:0000313" key="2">
    <source>
        <dbReference type="EMBL" id="MBL0745027.1"/>
    </source>
</evidence>
<organism evidence="2 3">
    <name type="scientific">Chryseolinea lacunae</name>
    <dbReference type="NCBI Taxonomy" id="2801331"/>
    <lineage>
        <taxon>Bacteria</taxon>
        <taxon>Pseudomonadati</taxon>
        <taxon>Bacteroidota</taxon>
        <taxon>Cytophagia</taxon>
        <taxon>Cytophagales</taxon>
        <taxon>Fulvivirgaceae</taxon>
        <taxon>Chryseolinea</taxon>
    </lineage>
</organism>
<feature type="transmembrane region" description="Helical" evidence="1">
    <location>
        <begin position="133"/>
        <end position="151"/>
    </location>
</feature>
<accession>A0ABS1L267</accession>
<keyword evidence="3" id="KW-1185">Reference proteome</keyword>
<evidence type="ECO:0000256" key="1">
    <source>
        <dbReference type="SAM" id="Phobius"/>
    </source>
</evidence>
<feature type="transmembrane region" description="Helical" evidence="1">
    <location>
        <begin position="249"/>
        <end position="267"/>
    </location>
</feature>
<feature type="transmembrane region" description="Helical" evidence="1">
    <location>
        <begin position="219"/>
        <end position="237"/>
    </location>
</feature>
<evidence type="ECO:0000313" key="3">
    <source>
        <dbReference type="Proteomes" id="UP000613030"/>
    </source>
</evidence>
<keyword evidence="1" id="KW-1133">Transmembrane helix</keyword>
<comment type="caution">
    <text evidence="2">The sequence shown here is derived from an EMBL/GenBank/DDBJ whole genome shotgun (WGS) entry which is preliminary data.</text>
</comment>
<dbReference type="EMBL" id="JAERRB010000014">
    <property type="protein sequence ID" value="MBL0745027.1"/>
    <property type="molecule type" value="Genomic_DNA"/>
</dbReference>
<reference evidence="2 3" key="1">
    <citation type="submission" date="2021-01" db="EMBL/GenBank/DDBJ databases">
        <title>Chryseolinea sp. Jin1 Genome sequencing and assembly.</title>
        <authorList>
            <person name="Kim I."/>
        </authorList>
    </citation>
    <scope>NUCLEOTIDE SEQUENCE [LARGE SCALE GENOMIC DNA]</scope>
    <source>
        <strain evidence="2 3">Jin1</strain>
    </source>
</reference>
<gene>
    <name evidence="2" type="ORF">JI741_27610</name>
</gene>
<name>A0ABS1L267_9BACT</name>
<feature type="transmembrane region" description="Helical" evidence="1">
    <location>
        <begin position="192"/>
        <end position="213"/>
    </location>
</feature>
<proteinExistence type="predicted"/>
<keyword evidence="1" id="KW-0812">Transmembrane</keyword>
<feature type="transmembrane region" description="Helical" evidence="1">
    <location>
        <begin position="163"/>
        <end position="185"/>
    </location>
</feature>
<sequence length="268" mass="30939">MKTLKNHIILYDDECPMCDLYTRQFVRTGMLDQNGRAPYAQADALHLALDKERARNEIAMVDTESGEVVYGINSFFKILINRFPALEFLFRWKIFQWLAARVYAFISYNRKVIVPSTRPQALCTPDFKLTYRIAYIVFTWLFTSVILNAYTQHLAPLVAPSNLTRELAVCGGQILFQGFVVALLYKDRVVEYLGNMMTVSFIGALLLLPGLLFTQAGEVSAWAHTAWFMMVVTIMFLEHWRRVKLLRLPANISMSWVFYRVLVLSIIL</sequence>
<dbReference type="InterPro" id="IPR007263">
    <property type="entry name" value="DCC1-like"/>
</dbReference>
<dbReference type="Pfam" id="PF04134">
    <property type="entry name" value="DCC1-like"/>
    <property type="match status" value="1"/>
</dbReference>
<dbReference type="Proteomes" id="UP000613030">
    <property type="component" value="Unassembled WGS sequence"/>
</dbReference>
<dbReference type="RefSeq" id="WP_202015190.1">
    <property type="nucleotide sequence ID" value="NZ_JAERRB010000014.1"/>
</dbReference>
<keyword evidence="1" id="KW-0472">Membrane</keyword>